<accession>A0ABV5HUA0</accession>
<dbReference type="Proteomes" id="UP001589645">
    <property type="component" value="Unassembled WGS sequence"/>
</dbReference>
<organism evidence="1 2">
    <name type="scientific">Vibrio olivae</name>
    <dbReference type="NCBI Taxonomy" id="1243002"/>
    <lineage>
        <taxon>Bacteria</taxon>
        <taxon>Pseudomonadati</taxon>
        <taxon>Pseudomonadota</taxon>
        <taxon>Gammaproteobacteria</taxon>
        <taxon>Vibrionales</taxon>
        <taxon>Vibrionaceae</taxon>
        <taxon>Vibrio</taxon>
    </lineage>
</organism>
<evidence type="ECO:0000313" key="1">
    <source>
        <dbReference type="EMBL" id="MFB9137855.1"/>
    </source>
</evidence>
<keyword evidence="2" id="KW-1185">Reference proteome</keyword>
<dbReference type="EMBL" id="JBHMEP010000032">
    <property type="protein sequence ID" value="MFB9137855.1"/>
    <property type="molecule type" value="Genomic_DNA"/>
</dbReference>
<name>A0ABV5HUA0_9VIBR</name>
<comment type="caution">
    <text evidence="1">The sequence shown here is derived from an EMBL/GenBank/DDBJ whole genome shotgun (WGS) entry which is preliminary data.</text>
</comment>
<reference evidence="1 2" key="1">
    <citation type="submission" date="2024-09" db="EMBL/GenBank/DDBJ databases">
        <authorList>
            <person name="Sun Q."/>
            <person name="Mori K."/>
        </authorList>
    </citation>
    <scope>NUCLEOTIDE SEQUENCE [LARGE SCALE GENOMIC DNA]</scope>
    <source>
        <strain evidence="1 2">CECT 8064</strain>
    </source>
</reference>
<dbReference type="RefSeq" id="WP_390198248.1">
    <property type="nucleotide sequence ID" value="NZ_JBHMEP010000032.1"/>
</dbReference>
<feature type="non-terminal residue" evidence="1">
    <location>
        <position position="245"/>
    </location>
</feature>
<gene>
    <name evidence="1" type="ORF">ACFFUV_23195</name>
</gene>
<protein>
    <submittedName>
        <fullName evidence="1">Uncharacterized protein</fullName>
    </submittedName>
</protein>
<proteinExistence type="predicted"/>
<sequence length="245" mass="28418">MIKEFPVYTEAEKKQVDEGRTCIKLSKGQPIYPRNFKKRRDTFAGADYTTANPRNISPDDIYIPPYFRLKIIMAIIINFDRAIVFNRISDKDFKLGMTYRFIYEYVGSFKCFEKAYKMISMVVDSELSIMRSIGDYNYKWNIRRVYPSCFVGKAKFRYIGGEDNAPVSSKGRANKARRAAVDYKVMIMVNIINTRSASKIRKMIDSDGSLKNNGKRFDGRNDKVLFSIFNSHLIHEGFKEVKTSS</sequence>
<evidence type="ECO:0000313" key="2">
    <source>
        <dbReference type="Proteomes" id="UP001589645"/>
    </source>
</evidence>